<dbReference type="RefSeq" id="WP_155396839.1">
    <property type="nucleotide sequence ID" value="NZ_CP009517.1"/>
</dbReference>
<sequence>MTMNATVTSSVVGSQTRERQLLMDVLVHLQDIGDLAFHEDEFAGTRGQSRRLEGFQLSFNPRLDGLSMQYMAHLEDIGDVPWVSEGQFIGTRGQSRRLEGFAIKLTGKHASEFTVKYMAHLQGTGDTSWFSDGEFCGTRGQSRRVEGICVKVVKK</sequence>
<dbReference type="KEGG" id="mbak:MSBR3_2960"/>
<reference evidence="1" key="1">
    <citation type="submission" date="2014-07" db="EMBL/GenBank/DDBJ databases">
        <title>Methanogenic archaea and the global carbon cycle.</title>
        <authorList>
            <person name="Henriksen J.R."/>
            <person name="Luke J."/>
            <person name="Reinhart S."/>
            <person name="Benedict M.N."/>
            <person name="Youngblut N.D."/>
            <person name="Metcalf M.E."/>
            <person name="Whitaker R.J."/>
            <person name="Metcalf W.W."/>
        </authorList>
    </citation>
    <scope>NUCLEOTIDE SEQUENCE [LARGE SCALE GENOMIC DNA]</scope>
    <source>
        <strain evidence="1">3</strain>
    </source>
</reference>
<dbReference type="Pfam" id="PF07538">
    <property type="entry name" value="ChW"/>
    <property type="match status" value="3"/>
</dbReference>
<dbReference type="PATRIC" id="fig|1434107.4.peg.3750"/>
<evidence type="ECO:0000313" key="2">
    <source>
        <dbReference type="Proteomes" id="UP000033066"/>
    </source>
</evidence>
<gene>
    <name evidence="1" type="ORF">MSBR3_2960</name>
</gene>
<organism evidence="1 2">
    <name type="scientific">Methanosarcina barkeri 3</name>
    <dbReference type="NCBI Taxonomy" id="1434107"/>
    <lineage>
        <taxon>Archaea</taxon>
        <taxon>Methanobacteriati</taxon>
        <taxon>Methanobacteriota</taxon>
        <taxon>Stenosarchaea group</taxon>
        <taxon>Methanomicrobia</taxon>
        <taxon>Methanosarcinales</taxon>
        <taxon>Methanosarcinaceae</taxon>
        <taxon>Methanosarcina</taxon>
    </lineage>
</organism>
<dbReference type="OrthoDB" id="372414at2157"/>
<protein>
    <submittedName>
        <fullName evidence="1">Protein containing ChW-repeats</fullName>
    </submittedName>
</protein>
<dbReference type="GeneID" id="24790601"/>
<accession>A0A0E3SPC4</accession>
<keyword evidence="2" id="KW-1185">Reference proteome</keyword>
<dbReference type="InterPro" id="IPR006637">
    <property type="entry name" value="ChW"/>
</dbReference>
<evidence type="ECO:0000313" key="1">
    <source>
        <dbReference type="EMBL" id="AKB83538.1"/>
    </source>
</evidence>
<dbReference type="SMART" id="SM00728">
    <property type="entry name" value="ChW"/>
    <property type="match status" value="3"/>
</dbReference>
<dbReference type="HOGENOM" id="CLU_1691534_0_0_2"/>
<dbReference type="Proteomes" id="UP000033066">
    <property type="component" value="Chromosome"/>
</dbReference>
<dbReference type="AlphaFoldDB" id="A0A0E3SPC4"/>
<proteinExistence type="predicted"/>
<name>A0A0E3SPC4_METBA</name>
<dbReference type="EMBL" id="CP009517">
    <property type="protein sequence ID" value="AKB83538.1"/>
    <property type="molecule type" value="Genomic_DNA"/>
</dbReference>